<keyword evidence="4" id="KW-0745">Spermidine biosynthesis</keyword>
<dbReference type="RefSeq" id="WP_307904698.1">
    <property type="nucleotide sequence ID" value="NZ_AP027059.1"/>
</dbReference>
<feature type="binding site" evidence="4">
    <location>
        <begin position="350"/>
        <end position="351"/>
    </location>
    <ligand>
        <name>S-methyl-5'-thioadenosine</name>
        <dbReference type="ChEBI" id="CHEBI:17509"/>
    </ligand>
</feature>
<dbReference type="EC" id="2.5.1.16" evidence="4"/>
<dbReference type="GO" id="GO:0010487">
    <property type="term" value="F:thermospermine synthase activity"/>
    <property type="evidence" value="ECO:0007669"/>
    <property type="project" value="UniProtKB-ARBA"/>
</dbReference>
<dbReference type="PANTHER" id="PTHR43317">
    <property type="entry name" value="THERMOSPERMINE SYNTHASE ACAULIS5"/>
    <property type="match status" value="1"/>
</dbReference>
<dbReference type="PROSITE" id="PS51006">
    <property type="entry name" value="PABS_2"/>
    <property type="match status" value="1"/>
</dbReference>
<feature type="active site" description="Proton acceptor" evidence="4 5">
    <location>
        <position position="368"/>
    </location>
</feature>
<accession>A0AAU9D199</accession>
<reference evidence="7 8" key="1">
    <citation type="submission" date="2022-11" db="EMBL/GenBank/DDBJ databases">
        <title>Haliovirga abyssi gen. nov., sp. nov., a mesophilic fermentative bacterium isolated from the Iheya North hydrothermal field and the proposal of Haliovirgaceae fam. nov.</title>
        <authorList>
            <person name="Miyazaki U."/>
            <person name="Tame A."/>
            <person name="Miyazaki J."/>
            <person name="Takai K."/>
            <person name="Sawayama S."/>
            <person name="Kitajima M."/>
            <person name="Okamoto A."/>
            <person name="Nakagawa S."/>
        </authorList>
    </citation>
    <scope>NUCLEOTIDE SEQUENCE [LARGE SCALE GENOMIC DNA]</scope>
    <source>
        <strain evidence="7 8">IC12</strain>
    </source>
</reference>
<dbReference type="FunFam" id="3.40.50.150:FF:000088">
    <property type="entry name" value="Polyamine aminopropyltransferase"/>
    <property type="match status" value="1"/>
</dbReference>
<keyword evidence="4" id="KW-1133">Transmembrane helix</keyword>
<feature type="transmembrane region" description="Helical" evidence="4">
    <location>
        <begin position="198"/>
        <end position="216"/>
    </location>
</feature>
<dbReference type="GO" id="GO:0008295">
    <property type="term" value="P:spermidine biosynthetic process"/>
    <property type="evidence" value="ECO:0007669"/>
    <property type="project" value="UniProtKB-UniRule"/>
</dbReference>
<comment type="subcellular location">
    <subcellularLocation>
        <location evidence="4">Cell membrane</location>
        <topology evidence="4">Multi-pass membrane protein</topology>
    </subcellularLocation>
</comment>
<sequence>MKIKSENLLAIAILMTGITGMVAEYSLSTIASYFVGNSITQFSLVIGITMFFMGIGSKISKYIEKEIFYKFILFESLLSIISAYSIIFTYYLMGISGEKLFYIYMLSGIVGTLIGLEIPLITRINEHYNIALKENISKVLSYDYFGSLIGSILFAFLFLPYLGLTNTSILLGFFNFLVAFFVYVSIIKRGIEVDSKKIKNIFILSFLVILSAFIFGKKIVMYSEQMQYKDKIVFKEQTKYQNIILTKFKKDYRLYLDGQTQFSTFDEYRYHESLVHTPVTFLDNIPKRVLVLGGGDGMAVRELLKYKKIESITLVDLDDQMTKLFSTNKLLRSFNKSSLLNKRVEVINEDAYIYLKNNKSKYGLIIIDFPDPNNIALNKLYTVEFYKLVKRNLEKSGVFVTQSTSPIYSKEAYICIRKTIKEVGFNVYSYKTLVPSFGMWGFNIGSMQKRDLNKIFNKKIEIPTIYLTNGVMKSNFSLGKDIKLDDEKIEVNKLLEPKLLKYYNNSWVYY</sequence>
<name>A0AAU9D199_9FUSO</name>
<keyword evidence="8" id="KW-1185">Reference proteome</keyword>
<gene>
    <name evidence="7" type="primary">speE1</name>
    <name evidence="4" type="synonym">speE</name>
    <name evidence="7" type="ORF">HLVA_03200</name>
</gene>
<dbReference type="KEGG" id="haby:HLVA_03200"/>
<dbReference type="GO" id="GO:0005886">
    <property type="term" value="C:plasma membrane"/>
    <property type="evidence" value="ECO:0007669"/>
    <property type="project" value="UniProtKB-SubCell"/>
</dbReference>
<keyword evidence="3 4" id="KW-0620">Polyamine biosynthesis</keyword>
<comment type="caution">
    <text evidence="4">Lacks conserved residue(s) required for the propagation of feature annotation.</text>
</comment>
<dbReference type="HAMAP" id="MF_00198">
    <property type="entry name" value="Spermidine_synth"/>
    <property type="match status" value="1"/>
</dbReference>
<dbReference type="Gene3D" id="3.40.50.150">
    <property type="entry name" value="Vaccinia Virus protein VP39"/>
    <property type="match status" value="1"/>
</dbReference>
<feature type="domain" description="PABS" evidence="6">
    <location>
        <begin position="211"/>
        <end position="447"/>
    </location>
</feature>
<evidence type="ECO:0000259" key="6">
    <source>
        <dbReference type="PROSITE" id="PS51006"/>
    </source>
</evidence>
<keyword evidence="2 4" id="KW-0808">Transferase</keyword>
<comment type="similarity">
    <text evidence="1 4">Belongs to the spermidine/spermine synthase family.</text>
</comment>
<keyword evidence="4" id="KW-0812">Transmembrane</keyword>
<dbReference type="InterPro" id="IPR001045">
    <property type="entry name" value="Spermi_synthase"/>
</dbReference>
<keyword evidence="4" id="KW-1003">Cell membrane</keyword>
<dbReference type="PROSITE" id="PS01330">
    <property type="entry name" value="PABS_1"/>
    <property type="match status" value="1"/>
</dbReference>
<dbReference type="SUPFAM" id="SSF53335">
    <property type="entry name" value="S-adenosyl-L-methionine-dependent methyltransferases"/>
    <property type="match status" value="1"/>
</dbReference>
<feature type="binding site" evidence="4">
    <location>
        <position position="271"/>
    </location>
    <ligand>
        <name>spermidine</name>
        <dbReference type="ChEBI" id="CHEBI:57834"/>
    </ligand>
</feature>
<proteinExistence type="inferred from homology"/>
<dbReference type="CDD" id="cd02440">
    <property type="entry name" value="AdoMet_MTases"/>
    <property type="match status" value="1"/>
</dbReference>
<dbReference type="GO" id="GO:0004766">
    <property type="term" value="F:spermidine synthase activity"/>
    <property type="evidence" value="ECO:0007669"/>
    <property type="project" value="UniProtKB-UniRule"/>
</dbReference>
<comment type="subunit">
    <text evidence="4">Homodimer or homotetramer.</text>
</comment>
<evidence type="ECO:0000256" key="1">
    <source>
        <dbReference type="ARBA" id="ARBA00007867"/>
    </source>
</evidence>
<evidence type="ECO:0000313" key="8">
    <source>
        <dbReference type="Proteomes" id="UP001321582"/>
    </source>
</evidence>
<evidence type="ECO:0000313" key="7">
    <source>
        <dbReference type="EMBL" id="BDU49751.1"/>
    </source>
</evidence>
<evidence type="ECO:0000256" key="2">
    <source>
        <dbReference type="ARBA" id="ARBA00022679"/>
    </source>
</evidence>
<evidence type="ECO:0000256" key="4">
    <source>
        <dbReference type="HAMAP-Rule" id="MF_00198"/>
    </source>
</evidence>
<dbReference type="InterPro" id="IPR029063">
    <property type="entry name" value="SAM-dependent_MTases_sf"/>
</dbReference>
<dbReference type="Pfam" id="PF01564">
    <property type="entry name" value="Spermine_synth"/>
    <property type="match status" value="1"/>
</dbReference>
<feature type="transmembrane region" description="Helical" evidence="4">
    <location>
        <begin position="168"/>
        <end position="186"/>
    </location>
</feature>
<comment type="function">
    <text evidence="4">Catalyzes the irreversible transfer of a propylamine group from the amino donor S-adenosylmethioninamine (decarboxy-AdoMet) to putrescine (1,4-diaminobutane) to yield spermidine.</text>
</comment>
<dbReference type="AlphaFoldDB" id="A0AAU9D199"/>
<dbReference type="EMBL" id="AP027059">
    <property type="protein sequence ID" value="BDU49751.1"/>
    <property type="molecule type" value="Genomic_DNA"/>
</dbReference>
<dbReference type="PANTHER" id="PTHR43317:SF1">
    <property type="entry name" value="THERMOSPERMINE SYNTHASE ACAULIS5"/>
    <property type="match status" value="1"/>
</dbReference>
<comment type="pathway">
    <text evidence="4">Amine and polyamine biosynthesis; spermidine biosynthesis; spermidine from putrescine: step 1/1.</text>
</comment>
<protein>
    <recommendedName>
        <fullName evidence="4">Polyamine aminopropyltransferase</fullName>
    </recommendedName>
    <alternativeName>
        <fullName evidence="4">Putrescine aminopropyltransferase</fullName>
        <shortName evidence="4">PAPT</shortName>
    </alternativeName>
    <alternativeName>
        <fullName evidence="4">Spermidine synthase</fullName>
        <shortName evidence="4">SPDS</shortName>
        <shortName evidence="4">SPDSY</shortName>
        <ecNumber evidence="4">2.5.1.16</ecNumber>
    </alternativeName>
</protein>
<feature type="transmembrane region" description="Helical" evidence="4">
    <location>
        <begin position="99"/>
        <end position="121"/>
    </location>
</feature>
<feature type="binding site" evidence="4">
    <location>
        <position position="316"/>
    </location>
    <ligand>
        <name>S-methyl-5'-thioadenosine</name>
        <dbReference type="ChEBI" id="CHEBI:17509"/>
    </ligand>
</feature>
<organism evidence="7 8">
    <name type="scientific">Haliovirga abyssi</name>
    <dbReference type="NCBI Taxonomy" id="2996794"/>
    <lineage>
        <taxon>Bacteria</taxon>
        <taxon>Fusobacteriati</taxon>
        <taxon>Fusobacteriota</taxon>
        <taxon>Fusobacteriia</taxon>
        <taxon>Fusobacteriales</taxon>
        <taxon>Haliovirgaceae</taxon>
        <taxon>Haliovirga</taxon>
    </lineage>
</organism>
<evidence type="ECO:0000256" key="5">
    <source>
        <dbReference type="PROSITE-ProRule" id="PRU00354"/>
    </source>
</evidence>
<comment type="catalytic activity">
    <reaction evidence="4">
        <text>S-adenosyl 3-(methylsulfanyl)propylamine + putrescine = S-methyl-5'-thioadenosine + spermidine + H(+)</text>
        <dbReference type="Rhea" id="RHEA:12721"/>
        <dbReference type="ChEBI" id="CHEBI:15378"/>
        <dbReference type="ChEBI" id="CHEBI:17509"/>
        <dbReference type="ChEBI" id="CHEBI:57443"/>
        <dbReference type="ChEBI" id="CHEBI:57834"/>
        <dbReference type="ChEBI" id="CHEBI:326268"/>
        <dbReference type="EC" id="2.5.1.16"/>
    </reaction>
</comment>
<dbReference type="NCBIfam" id="NF037959">
    <property type="entry name" value="MFS_SpdSyn"/>
    <property type="match status" value="1"/>
</dbReference>
<keyword evidence="4" id="KW-0472">Membrane</keyword>
<feature type="transmembrane region" description="Helical" evidence="4">
    <location>
        <begin position="33"/>
        <end position="55"/>
    </location>
</feature>
<dbReference type="Proteomes" id="UP001321582">
    <property type="component" value="Chromosome"/>
</dbReference>
<feature type="binding site" evidence="4">
    <location>
        <position position="241"/>
    </location>
    <ligand>
        <name>S-methyl-5'-thioadenosine</name>
        <dbReference type="ChEBI" id="CHEBI:17509"/>
    </ligand>
</feature>
<feature type="transmembrane region" description="Helical" evidence="4">
    <location>
        <begin position="142"/>
        <end position="162"/>
    </location>
</feature>
<feature type="binding site" evidence="4">
    <location>
        <position position="296"/>
    </location>
    <ligand>
        <name>spermidine</name>
        <dbReference type="ChEBI" id="CHEBI:57834"/>
    </ligand>
</feature>
<dbReference type="NCBIfam" id="NF002956">
    <property type="entry name" value="PRK03612.1"/>
    <property type="match status" value="1"/>
</dbReference>
<dbReference type="InterPro" id="IPR030374">
    <property type="entry name" value="PABS"/>
</dbReference>
<dbReference type="InterPro" id="IPR030373">
    <property type="entry name" value="PABS_CS"/>
</dbReference>
<evidence type="ECO:0000256" key="3">
    <source>
        <dbReference type="ARBA" id="ARBA00023115"/>
    </source>
</evidence>
<feature type="transmembrane region" description="Helical" evidence="4">
    <location>
        <begin position="67"/>
        <end position="93"/>
    </location>
</feature>
<feature type="transmembrane region" description="Helical" evidence="4">
    <location>
        <begin position="7"/>
        <end position="27"/>
    </location>
</feature>